<dbReference type="Proteomes" id="UP000515151">
    <property type="component" value="Chromosome 3"/>
</dbReference>
<evidence type="ECO:0000313" key="3">
    <source>
        <dbReference type="RefSeq" id="XP_031388479.1"/>
    </source>
</evidence>
<dbReference type="RefSeq" id="XP_031388480.1">
    <property type="nucleotide sequence ID" value="XM_031532620.1"/>
</dbReference>
<dbReference type="AlphaFoldDB" id="A0A6P8CWK0"/>
<keyword evidence="2" id="KW-1185">Reference proteome</keyword>
<dbReference type="OrthoDB" id="1898655at2759"/>
<feature type="compositionally biased region" description="Basic and acidic residues" evidence="1">
    <location>
        <begin position="187"/>
        <end position="206"/>
    </location>
</feature>
<feature type="compositionally biased region" description="Low complexity" evidence="1">
    <location>
        <begin position="220"/>
        <end position="232"/>
    </location>
</feature>
<dbReference type="RefSeq" id="XP_031388479.1">
    <property type="nucleotide sequence ID" value="XM_031532619.1"/>
</dbReference>
<dbReference type="Pfam" id="PF12043">
    <property type="entry name" value="DUF3527"/>
    <property type="match status" value="2"/>
</dbReference>
<name>A0A6P8CWK0_PUNGR</name>
<reference evidence="3 4" key="2">
    <citation type="submission" date="2025-04" db="UniProtKB">
        <authorList>
            <consortium name="RefSeq"/>
        </authorList>
    </citation>
    <scope>IDENTIFICATION</scope>
    <source>
        <tissue evidence="3 4">Leaf</tissue>
    </source>
</reference>
<dbReference type="GeneID" id="116201395"/>
<dbReference type="RefSeq" id="XP_031388481.1">
    <property type="nucleotide sequence ID" value="XM_031532621.1"/>
</dbReference>
<accession>A0A6P8CWK0</accession>
<feature type="region of interest" description="Disordered" evidence="1">
    <location>
        <begin position="151"/>
        <end position="253"/>
    </location>
</feature>
<organism evidence="2 4">
    <name type="scientific">Punica granatum</name>
    <name type="common">Pomegranate</name>
    <dbReference type="NCBI Taxonomy" id="22663"/>
    <lineage>
        <taxon>Eukaryota</taxon>
        <taxon>Viridiplantae</taxon>
        <taxon>Streptophyta</taxon>
        <taxon>Embryophyta</taxon>
        <taxon>Tracheophyta</taxon>
        <taxon>Spermatophyta</taxon>
        <taxon>Magnoliopsida</taxon>
        <taxon>eudicotyledons</taxon>
        <taxon>Gunneridae</taxon>
        <taxon>Pentapetalae</taxon>
        <taxon>rosids</taxon>
        <taxon>malvids</taxon>
        <taxon>Myrtales</taxon>
        <taxon>Lythraceae</taxon>
        <taxon>Punica</taxon>
    </lineage>
</organism>
<protein>
    <submittedName>
        <fullName evidence="3 4">Uncharacterized protein LOC116201395</fullName>
    </submittedName>
</protein>
<dbReference type="PANTHER" id="PTHR31390:SF4">
    <property type="entry name" value="DUF3527 DOMAIN-CONTAINING PROTEIN"/>
    <property type="match status" value="1"/>
</dbReference>
<evidence type="ECO:0000313" key="5">
    <source>
        <dbReference type="RefSeq" id="XP_031388481.1"/>
    </source>
</evidence>
<evidence type="ECO:0000313" key="2">
    <source>
        <dbReference type="Proteomes" id="UP000515151"/>
    </source>
</evidence>
<evidence type="ECO:0000313" key="4">
    <source>
        <dbReference type="RefSeq" id="XP_031388480.1"/>
    </source>
</evidence>
<sequence length="669" mass="73719">MRDERADKSMDKDVELVKYMSSLPSYLERGINTQEGAFNIGVLDWRNLEKWQHNQKIKLQRPRGASVSCSDSSASFLTDGFPSHSTYHSHSAVHEKMHGVQSHRAASKDLHGVKSVDWNRKDKIQGIDQTLEDHGESQVDSSKRNLLDNRILQKNDTLHSRRSAGLAHSPRKEVNFQQSGNQRRTHKVQEPNDGALEKELTGRPDRVVTCFPRDVHTGLSEESASSTNTSSTRLEETSQMSGLEKSRDSGVRSDIPQSYFLPCKLDRYDSGPSTCSSSKPIAVAAPASLLPETPASKDRRKCQLSPGKRSLEPILRADTKSLFQNIEPLTRSSVSVDRISGPSNSPRLWSSRLKCCRTVDVIDSQLGKSGTFVEKALLQVACKNGRPLFTFALNTESDILAATVKKKSTSRKSSSKWSYTVFKVPAVKREKASKMKEGGKGETPNCYPMVVSHLNVSESNCSKSTRQREFVLLPAEPRNDELAAIVVQMASRANQNTTALHGGYRCESLQVGSKGHSLNVTPYSDVVENVQDQQRLFVNKNCMSATVILPSGVHSLPSEGGEPSSLIERWKSGGSCDCGGWDVGCKLRILVNQNLLCSELSSSKAYYTSGGSVDKLAVFTPQVHEQEDQPVLSLFQSKDGIYSVEFNSSISELQAFSICIAVLDCSSPK</sequence>
<proteinExistence type="predicted"/>
<reference evidence="2" key="1">
    <citation type="journal article" date="2020" name="Plant Biotechnol. J.">
        <title>The pomegranate (Punica granatum L.) draft genome dissects genetic divergence between soft- and hard-seeded cultivars.</title>
        <authorList>
            <person name="Luo X."/>
            <person name="Li H."/>
            <person name="Wu Z."/>
            <person name="Yao W."/>
            <person name="Zhao P."/>
            <person name="Cao D."/>
            <person name="Yu H."/>
            <person name="Li K."/>
            <person name="Poudel K."/>
            <person name="Zhao D."/>
            <person name="Zhang F."/>
            <person name="Xia X."/>
            <person name="Chen L."/>
            <person name="Wang Q."/>
            <person name="Jing D."/>
            <person name="Cao S."/>
        </authorList>
    </citation>
    <scope>NUCLEOTIDE SEQUENCE [LARGE SCALE GENOMIC DNA]</scope>
</reference>
<dbReference type="InterPro" id="IPR021916">
    <property type="entry name" value="DUF3527"/>
</dbReference>
<gene>
    <name evidence="3 4 5" type="primary">LOC116201395</name>
</gene>
<dbReference type="PANTHER" id="PTHR31390">
    <property type="entry name" value="EXPRESSED PROTEIN"/>
    <property type="match status" value="1"/>
</dbReference>
<evidence type="ECO:0000256" key="1">
    <source>
        <dbReference type="SAM" id="MobiDB-lite"/>
    </source>
</evidence>